<dbReference type="InterPro" id="IPR036163">
    <property type="entry name" value="HMA_dom_sf"/>
</dbReference>
<evidence type="ECO:0000259" key="1">
    <source>
        <dbReference type="Pfam" id="PF00403"/>
    </source>
</evidence>
<dbReference type="HOGENOM" id="CLU_134973_10_4_9"/>
<geneLocation type="plasmid" evidence="2 3">
    <name>III</name>
</geneLocation>
<evidence type="ECO:0000313" key="2">
    <source>
        <dbReference type="EMBL" id="CEN29565.1"/>
    </source>
</evidence>
<gene>
    <name evidence="2" type="ORF">LACPI_2365</name>
</gene>
<dbReference type="AlphaFoldDB" id="A0A0D6E005"/>
<dbReference type="SUPFAM" id="SSF55008">
    <property type="entry name" value="HMA, heavy metal-associated domain"/>
    <property type="match status" value="1"/>
</dbReference>
<feature type="domain" description="HMA" evidence="1">
    <location>
        <begin position="8"/>
        <end position="53"/>
    </location>
</feature>
<dbReference type="KEGG" id="lpk:LACPI_2365"/>
<dbReference type="EMBL" id="LN774771">
    <property type="protein sequence ID" value="CEN29565.1"/>
    <property type="molecule type" value="Genomic_DNA"/>
</dbReference>
<evidence type="ECO:0000313" key="3">
    <source>
        <dbReference type="Proteomes" id="UP000033166"/>
    </source>
</evidence>
<dbReference type="Pfam" id="PF00403">
    <property type="entry name" value="HMA"/>
    <property type="match status" value="1"/>
</dbReference>
<dbReference type="GO" id="GO:0046872">
    <property type="term" value="F:metal ion binding"/>
    <property type="evidence" value="ECO:0007669"/>
    <property type="project" value="InterPro"/>
</dbReference>
<sequence>MQKILAEVKDMYCYHCEEDIVEALEKIDGVLLAGADFKHNRLVLAYDEKRFSKTQLSDIVTSVGFTVTRVLEKP</sequence>
<protein>
    <recommendedName>
        <fullName evidence="1">HMA domain-containing protein</fullName>
    </recommendedName>
</protein>
<organism evidence="2 3">
    <name type="scientific">Pseudolactococcus piscium MKFS47</name>
    <dbReference type="NCBI Taxonomy" id="297352"/>
    <lineage>
        <taxon>Bacteria</taxon>
        <taxon>Bacillati</taxon>
        <taxon>Bacillota</taxon>
        <taxon>Bacilli</taxon>
        <taxon>Lactobacillales</taxon>
        <taxon>Streptococcaceae</taxon>
        <taxon>Pseudolactococcus</taxon>
    </lineage>
</organism>
<dbReference type="InterPro" id="IPR006121">
    <property type="entry name" value="HMA_dom"/>
</dbReference>
<dbReference type="Proteomes" id="UP000033166">
    <property type="component" value="Plasmid III"/>
</dbReference>
<dbReference type="RefSeq" id="WP_047916757.1">
    <property type="nucleotide sequence ID" value="NZ_LN774771.1"/>
</dbReference>
<proteinExistence type="predicted"/>
<name>A0A0D6E005_9LACT</name>
<reference evidence="3" key="1">
    <citation type="submission" date="2015-01" db="EMBL/GenBank/DDBJ databases">
        <authorList>
            <person name="Andreevskaya M."/>
        </authorList>
    </citation>
    <scope>NUCLEOTIDE SEQUENCE [LARGE SCALE GENOMIC DNA]</scope>
    <source>
        <strain evidence="3">MKFS47</strain>
        <plasmid evidence="3">III</plasmid>
    </source>
</reference>
<dbReference type="Gene3D" id="3.30.70.100">
    <property type="match status" value="1"/>
</dbReference>
<dbReference type="CDD" id="cd00371">
    <property type="entry name" value="HMA"/>
    <property type="match status" value="1"/>
</dbReference>
<accession>A0A0D6E005</accession>
<keyword evidence="2" id="KW-0614">Plasmid</keyword>